<organism evidence="1 2">
    <name type="scientific">Dendrolimus kikuchii</name>
    <dbReference type="NCBI Taxonomy" id="765133"/>
    <lineage>
        <taxon>Eukaryota</taxon>
        <taxon>Metazoa</taxon>
        <taxon>Ecdysozoa</taxon>
        <taxon>Arthropoda</taxon>
        <taxon>Hexapoda</taxon>
        <taxon>Insecta</taxon>
        <taxon>Pterygota</taxon>
        <taxon>Neoptera</taxon>
        <taxon>Endopterygota</taxon>
        <taxon>Lepidoptera</taxon>
        <taxon>Glossata</taxon>
        <taxon>Ditrysia</taxon>
        <taxon>Bombycoidea</taxon>
        <taxon>Lasiocampidae</taxon>
        <taxon>Dendrolimus</taxon>
    </lineage>
</organism>
<dbReference type="EMBL" id="CM034401">
    <property type="protein sequence ID" value="KAJ0175448.1"/>
    <property type="molecule type" value="Genomic_DNA"/>
</dbReference>
<protein>
    <submittedName>
        <fullName evidence="1">Uncharacterized protein</fullName>
    </submittedName>
</protein>
<keyword evidence="2" id="KW-1185">Reference proteome</keyword>
<sequence>MAEIGFKEIDVRCKQMLYYYDSIQAFRETTKSINPFHIPDSLYEEFIDDYVDVARDMRLTKNTNGSTVVMMKYNLIVVFGRK</sequence>
<dbReference type="Proteomes" id="UP000824533">
    <property type="component" value="Linkage Group LG15"/>
</dbReference>
<name>A0ACC1CUY3_9NEOP</name>
<evidence type="ECO:0000313" key="1">
    <source>
        <dbReference type="EMBL" id="KAJ0175448.1"/>
    </source>
</evidence>
<reference evidence="1 2" key="1">
    <citation type="journal article" date="2021" name="Front. Genet.">
        <title>Chromosome-Level Genome Assembly Reveals Significant Gene Expansion in the Toll and IMD Signaling Pathways of Dendrolimus kikuchii.</title>
        <authorList>
            <person name="Zhou J."/>
            <person name="Wu P."/>
            <person name="Xiong Z."/>
            <person name="Liu N."/>
            <person name="Zhao N."/>
            <person name="Ji M."/>
            <person name="Qiu Y."/>
            <person name="Yang B."/>
        </authorList>
    </citation>
    <scope>NUCLEOTIDE SEQUENCE [LARGE SCALE GENOMIC DNA]</scope>
    <source>
        <strain evidence="1">Ann1</strain>
    </source>
</reference>
<proteinExistence type="predicted"/>
<accession>A0ACC1CUY3</accession>
<gene>
    <name evidence="1" type="ORF">K1T71_008607</name>
</gene>
<evidence type="ECO:0000313" key="2">
    <source>
        <dbReference type="Proteomes" id="UP000824533"/>
    </source>
</evidence>
<comment type="caution">
    <text evidence="1">The sequence shown here is derived from an EMBL/GenBank/DDBJ whole genome shotgun (WGS) entry which is preliminary data.</text>
</comment>